<protein>
    <recommendedName>
        <fullName evidence="6">DNA-binding PucR family transcriptional regulator</fullName>
    </recommendedName>
</protein>
<dbReference type="OrthoDB" id="3246591at2"/>
<accession>A0A839PSV5</accession>
<dbReference type="PANTHER" id="PTHR33744:SF17">
    <property type="entry name" value="CONSERVED PROTEIN"/>
    <property type="match status" value="1"/>
</dbReference>
<dbReference type="AlphaFoldDB" id="A0A839PSV5"/>
<evidence type="ECO:0000259" key="2">
    <source>
        <dbReference type="Pfam" id="PF13556"/>
    </source>
</evidence>
<name>A0A839PSV5_9MICO</name>
<organism evidence="4 5">
    <name type="scientific">Terracoccus luteus</name>
    <dbReference type="NCBI Taxonomy" id="53356"/>
    <lineage>
        <taxon>Bacteria</taxon>
        <taxon>Bacillati</taxon>
        <taxon>Actinomycetota</taxon>
        <taxon>Actinomycetes</taxon>
        <taxon>Micrococcales</taxon>
        <taxon>Intrasporangiaceae</taxon>
        <taxon>Terracoccus</taxon>
    </lineage>
</organism>
<dbReference type="InterPro" id="IPR025736">
    <property type="entry name" value="PucR_C-HTH_dom"/>
</dbReference>
<comment type="caution">
    <text evidence="4">The sequence shown here is derived from an EMBL/GenBank/DDBJ whole genome shotgun (WGS) entry which is preliminary data.</text>
</comment>
<evidence type="ECO:0008006" key="6">
    <source>
        <dbReference type="Google" id="ProtNLM"/>
    </source>
</evidence>
<gene>
    <name evidence="4" type="ORF">FHW14_001761</name>
</gene>
<dbReference type="EMBL" id="JACHVT010000003">
    <property type="protein sequence ID" value="MBB2986607.1"/>
    <property type="molecule type" value="Genomic_DNA"/>
</dbReference>
<dbReference type="InterPro" id="IPR041522">
    <property type="entry name" value="CdaR_GGDEF"/>
</dbReference>
<dbReference type="InterPro" id="IPR051448">
    <property type="entry name" value="CdaR-like_regulators"/>
</dbReference>
<dbReference type="PANTHER" id="PTHR33744">
    <property type="entry name" value="CARBOHYDRATE DIACID REGULATOR"/>
    <property type="match status" value="1"/>
</dbReference>
<dbReference type="Proteomes" id="UP000590811">
    <property type="component" value="Unassembled WGS sequence"/>
</dbReference>
<evidence type="ECO:0000313" key="4">
    <source>
        <dbReference type="EMBL" id="MBB2986607.1"/>
    </source>
</evidence>
<evidence type="ECO:0000256" key="1">
    <source>
        <dbReference type="ARBA" id="ARBA00006754"/>
    </source>
</evidence>
<dbReference type="Pfam" id="PF17853">
    <property type="entry name" value="GGDEF_2"/>
    <property type="match status" value="1"/>
</dbReference>
<dbReference type="InterPro" id="IPR042070">
    <property type="entry name" value="PucR_C-HTH_sf"/>
</dbReference>
<comment type="similarity">
    <text evidence="1">Belongs to the CdaR family.</text>
</comment>
<feature type="domain" description="PucR C-terminal helix-turn-helix" evidence="2">
    <location>
        <begin position="480"/>
        <end position="537"/>
    </location>
</feature>
<proteinExistence type="inferred from homology"/>
<dbReference type="RefSeq" id="WP_121034170.1">
    <property type="nucleotide sequence ID" value="NZ_JACHVT010000003.1"/>
</dbReference>
<feature type="domain" description="CdaR GGDEF-like" evidence="3">
    <location>
        <begin position="307"/>
        <end position="426"/>
    </location>
</feature>
<dbReference type="Gene3D" id="1.10.10.2840">
    <property type="entry name" value="PucR C-terminal helix-turn-helix domain"/>
    <property type="match status" value="1"/>
</dbReference>
<evidence type="ECO:0000259" key="3">
    <source>
        <dbReference type="Pfam" id="PF17853"/>
    </source>
</evidence>
<dbReference type="Pfam" id="PF13556">
    <property type="entry name" value="HTH_30"/>
    <property type="match status" value="1"/>
</dbReference>
<evidence type="ECO:0000313" key="5">
    <source>
        <dbReference type="Proteomes" id="UP000590811"/>
    </source>
</evidence>
<reference evidence="4 5" key="1">
    <citation type="submission" date="2020-08" db="EMBL/GenBank/DDBJ databases">
        <title>Genomic Encyclopedia of Type Strains, Phase IV (KMG-V): Genome sequencing to study the core and pangenomes of soil and plant-associated prokaryotes.</title>
        <authorList>
            <person name="Whitman W."/>
        </authorList>
    </citation>
    <scope>NUCLEOTIDE SEQUENCE [LARGE SCALE GENOMIC DNA]</scope>
    <source>
        <strain evidence="4 5">B3ACCR2</strain>
    </source>
</reference>
<sequence>MDTRAPRRPRGRTDGGSSLTLGELVDLLGDPVLRLVAAPDGVDVALTGPLVEGLDDGDPPAGEGRLLLCTGQVTGDDGLDAVLLAAAARGVTGVVLKGLELAQPTVERLSRTHGVAVLSTPVATSWRHLDRLVSAACDTASSGRGFTAAPSADLFTLANEIAYAVGGAVTIEDNADRVLAHSNLPHQEIDDSRRQTILGREVPEMARQSNSVPRTVPDGQVVHLPPVSDGELGRMAAVVRLGPEILGTVWVVERERLGPASEQALQGGASVVALHLIRARSVSDPDRRARVDALMTLLDGAEGRTGAAARLGLDDRSAYAVLAMGPDSDAGDTDLETARLLEVAGIYCGAWHPSSVCAISGSTVYALVPVRDTPGAAEHLRRMALDVVRTVRRTSSFPVRVGIGSIAVGRDEISTSRRVADTVLRAIVAGHDVDVAAADEVRSRVVLAELRASALGAFDLGVSPVQALVEHDRRRGSEYARTLLVWLDSFGETRVAAAALFVHENTLRYRVRRITERFGIDLADPHVRLVTWLELRLRS</sequence>